<dbReference type="EMBL" id="FNVK01000010">
    <property type="protein sequence ID" value="SEF81128.1"/>
    <property type="molecule type" value="Genomic_DNA"/>
</dbReference>
<accession>Q2YCF5</accession>
<reference evidence="4" key="2">
    <citation type="submission" date="2005-08" db="EMBL/GenBank/DDBJ databases">
        <title>Complete sequence of chromosome 1 of Nitrosospira multiformis ATCC 25196.</title>
        <authorList>
            <person name="Copeland A."/>
            <person name="Lucas S."/>
            <person name="Lapidus A."/>
            <person name="Barry K."/>
            <person name="Detter J.C."/>
            <person name="Glavina T."/>
            <person name="Hammon N."/>
            <person name="Israni S."/>
            <person name="Pitluck S."/>
            <person name="Chain P."/>
            <person name="Malfatti S."/>
            <person name="Shin M."/>
            <person name="Vergez L."/>
            <person name="Schmutz J."/>
            <person name="Larimer F."/>
            <person name="Land M."/>
            <person name="Hauser L."/>
            <person name="Kyrpides N."/>
            <person name="Lykidis A."/>
            <person name="Richardson P."/>
        </authorList>
    </citation>
    <scope>NUCLEOTIDE SEQUENCE [LARGE SCALE GENOMIC DNA]</scope>
    <source>
        <strain evidence="4">ATCC 25196 / NCIMB 11849 / C 71</strain>
    </source>
</reference>
<evidence type="ECO:0000313" key="3">
    <source>
        <dbReference type="EMBL" id="SEF81128.1"/>
    </source>
</evidence>
<reference evidence="2" key="1">
    <citation type="submission" date="2005-08" db="EMBL/GenBank/DDBJ databases">
        <title>Complete sequence of Chromosome 1 of Nitrosospira multiformis ATCC 25196.</title>
        <authorList>
            <consortium name="US DOE Joint Genome Institute"/>
            <person name="Copeland A."/>
            <person name="Lucas S."/>
            <person name="Lapidus A."/>
            <person name="Barry K."/>
            <person name="Detter J.C."/>
            <person name="Glavina T."/>
            <person name="Hammon N."/>
            <person name="Israni S."/>
            <person name="Pitluck S."/>
            <person name="Chain P."/>
            <person name="Malfatti S."/>
            <person name="Shin M."/>
            <person name="Vergez L."/>
            <person name="Schmutz J."/>
            <person name="Larimer F."/>
            <person name="Land M."/>
            <person name="Hauser L."/>
            <person name="Kyrpides N."/>
            <person name="Lykidis A."/>
            <person name="Richardson P."/>
        </authorList>
    </citation>
    <scope>NUCLEOTIDE SEQUENCE</scope>
    <source>
        <strain evidence="2">ATCC 25196</strain>
    </source>
</reference>
<protein>
    <submittedName>
        <fullName evidence="3">PEP-CTERM protein-sorting domain-containing protein</fullName>
    </submittedName>
</protein>
<dbReference type="Pfam" id="PF14099">
    <property type="entry name" value="Polysacc_lyase"/>
    <property type="match status" value="1"/>
</dbReference>
<organism evidence="2 4">
    <name type="scientific">Nitrosospira multiformis (strain ATCC 25196 / NCIMB 11849 / C 71)</name>
    <dbReference type="NCBI Taxonomy" id="323848"/>
    <lineage>
        <taxon>Bacteria</taxon>
        <taxon>Pseudomonadati</taxon>
        <taxon>Pseudomonadota</taxon>
        <taxon>Betaproteobacteria</taxon>
        <taxon>Nitrosomonadales</taxon>
        <taxon>Nitrosomonadaceae</taxon>
        <taxon>Nitrosospira</taxon>
    </lineage>
</organism>
<dbReference type="Proteomes" id="UP000002718">
    <property type="component" value="Chromosome"/>
</dbReference>
<dbReference type="HOGENOM" id="CLU_733263_0_0_4"/>
<evidence type="ECO:0000313" key="5">
    <source>
        <dbReference type="Proteomes" id="UP000236751"/>
    </source>
</evidence>
<keyword evidence="1" id="KW-0732">Signal</keyword>
<proteinExistence type="predicted"/>
<reference evidence="3 5" key="4">
    <citation type="submission" date="2016-10" db="EMBL/GenBank/DDBJ databases">
        <authorList>
            <person name="de Groot N.N."/>
        </authorList>
    </citation>
    <scope>NUCLEOTIDE SEQUENCE [LARGE SCALE GENOMIC DNA]</scope>
    <source>
        <strain evidence="3 5">Nl13</strain>
    </source>
</reference>
<sequence length="377" mass="42666">MVRVTTLVLCFALTFPFSFAYADIVFDGRLSKGDFSGYRALEANGTRFGGALASNGIPSRLDRVRDPAGSGQLVMRATHIDGDLPIYGGYRSELSTFHDPIGSERWYSWGYYLPETFATAKNNVVIAQIHNTPDIMETNSRNPTLAVLVQGERIKLINVFDYDKITAPAGTRPTVGVDYERRELASWDLHPGRWTFLDLHVKWAGNDTGFLEFWKDGTLLFQEKNHINTFNDERGVWFKSGLYDWSPSPDPVSTYFSGVIIRDEKEMFQSMLMSRMLESNISLNPLLRWSVEQDLRDMIGDAIARRMLRPAENLIYKHNETLHDAVTGDGKEMFQSMSVSLVPEPDIYLMMLVGGAAIGFFTYKRRTTLLTENPVPA</sequence>
<keyword evidence="4" id="KW-1185">Reference proteome</keyword>
<reference evidence="2 4" key="3">
    <citation type="journal article" date="2008" name="Appl. Environ. Microbiol.">
        <title>Complete genome sequence of Nitrosospira multiformis, an ammonia-oxidizing bacterium from the soil environment.</title>
        <authorList>
            <person name="Norton J.M."/>
            <person name="Klotz M.G."/>
            <person name="Stein L.Y."/>
            <person name="Arp D.J."/>
            <person name="Bottomley P.J."/>
            <person name="Chain P.S."/>
            <person name="Hauser L.J."/>
            <person name="Land M.L."/>
            <person name="Larimer F.W."/>
            <person name="Shin M.W."/>
            <person name="Starkenburg S.R."/>
        </authorList>
    </citation>
    <scope>NUCLEOTIDE SEQUENCE [LARGE SCALE GENOMIC DNA]</scope>
    <source>
        <strain evidence="2">ATCC 25196</strain>
        <strain evidence="4">ATCC 25196 / NCIMB 11849 / C 71</strain>
    </source>
</reference>
<dbReference type="STRING" id="323848.Nmul_A0258"/>
<dbReference type="Proteomes" id="UP000236751">
    <property type="component" value="Unassembled WGS sequence"/>
</dbReference>
<feature type="chain" id="PRO_5014308963" evidence="1">
    <location>
        <begin position="23"/>
        <end position="377"/>
    </location>
</feature>
<dbReference type="RefSeq" id="WP_011379620.1">
    <property type="nucleotide sequence ID" value="NC_007614.1"/>
</dbReference>
<dbReference type="InterPro" id="IPR025975">
    <property type="entry name" value="Polysacc_lyase"/>
</dbReference>
<feature type="signal peptide" evidence="1">
    <location>
        <begin position="1"/>
        <end position="22"/>
    </location>
</feature>
<dbReference type="KEGG" id="nmu:Nmul_A0258"/>
<dbReference type="eggNOG" id="ENOG5033BXC">
    <property type="taxonomic scope" value="Bacteria"/>
</dbReference>
<gene>
    <name evidence="2" type="ordered locus">Nmul_A0258</name>
    <name evidence="3" type="ORF">SAMN05216403_11027</name>
</gene>
<dbReference type="EMBL" id="CP000103">
    <property type="protein sequence ID" value="ABB73566.1"/>
    <property type="molecule type" value="Genomic_DNA"/>
</dbReference>
<evidence type="ECO:0000313" key="2">
    <source>
        <dbReference type="EMBL" id="ABB73566.1"/>
    </source>
</evidence>
<dbReference type="AlphaFoldDB" id="Q2YCF5"/>
<evidence type="ECO:0000256" key="1">
    <source>
        <dbReference type="SAM" id="SignalP"/>
    </source>
</evidence>
<evidence type="ECO:0000313" key="4">
    <source>
        <dbReference type="Proteomes" id="UP000002718"/>
    </source>
</evidence>
<dbReference type="Gene3D" id="2.60.120.200">
    <property type="match status" value="1"/>
</dbReference>
<name>Q2YCF5_NITMU</name>